<dbReference type="Gene3D" id="3.40.50.300">
    <property type="entry name" value="P-loop containing nucleotide triphosphate hydrolases"/>
    <property type="match status" value="1"/>
</dbReference>
<organism evidence="2 3">
    <name type="scientific">Elsinoe australis</name>
    <dbReference type="NCBI Taxonomy" id="40998"/>
    <lineage>
        <taxon>Eukaryota</taxon>
        <taxon>Fungi</taxon>
        <taxon>Dikarya</taxon>
        <taxon>Ascomycota</taxon>
        <taxon>Pezizomycotina</taxon>
        <taxon>Dothideomycetes</taxon>
        <taxon>Dothideomycetidae</taxon>
        <taxon>Myriangiales</taxon>
        <taxon>Elsinoaceae</taxon>
        <taxon>Elsinoe</taxon>
    </lineage>
</organism>
<dbReference type="AlphaFoldDB" id="A0A4U7AMZ9"/>
<sequence length="442" mass="50767">MATSKRPHHRSSVAHDDADDDFKEQCSIFTSAVDKLIQRATALIDNSDFFDSGLQESLRRVRRSGDMQSAKRHKIGLLGASGVGKSSLFNAIIHQKDLSKTSAGYQGCTSATWEVTGASSDQATKYRAEICYFTDEEIAEMIKQYVDRFSTFHFDEDEDRDPQTAKELRHGALSLEQYIHTLYPNVPCLSTDNQIKTLLERDYKSGLSTCEKRLIEESCQLAKTARTAGTGPNNSWYDFEKFSDLRECVQPLGSTQKWDAGTSSLWPLVKRIRISIKGQDLLQNIIIGDAPGIFDINQIRADNCKEYLRDCDYVLIVEHVRIRIASDKQMDELLSNYGERFNGQLAITEVSRNDIEAHLAEADRSDRAHEARKYRRIVRELDEVRKAKKTPSNRKAFARRRDQLRKEKIEQQTLLRNISMECEFRAQRRLDLPMFFLSNEHY</sequence>
<dbReference type="PANTHER" id="PTHR36681">
    <property type="entry name" value="NUCLEAR GTPASE, GERMINAL CENTER-ASSOCIATED, TANDEM DUPLICATE 3"/>
    <property type="match status" value="1"/>
</dbReference>
<dbReference type="Proteomes" id="UP000308133">
    <property type="component" value="Unassembled WGS sequence"/>
</dbReference>
<evidence type="ECO:0000259" key="1">
    <source>
        <dbReference type="Pfam" id="PF00350"/>
    </source>
</evidence>
<dbReference type="Pfam" id="PF00350">
    <property type="entry name" value="Dynamin_N"/>
    <property type="match status" value="1"/>
</dbReference>
<dbReference type="InterPro" id="IPR045063">
    <property type="entry name" value="Dynamin_N"/>
</dbReference>
<dbReference type="InterPro" id="IPR027417">
    <property type="entry name" value="P-loop_NTPase"/>
</dbReference>
<evidence type="ECO:0000313" key="2">
    <source>
        <dbReference type="EMBL" id="TKX19458.1"/>
    </source>
</evidence>
<protein>
    <recommendedName>
        <fullName evidence="1">Dynamin N-terminal domain-containing protein</fullName>
    </recommendedName>
</protein>
<feature type="domain" description="Dynamin N-terminal" evidence="1">
    <location>
        <begin position="75"/>
        <end position="334"/>
    </location>
</feature>
<accession>A0A4U7AMZ9</accession>
<dbReference type="PANTHER" id="PTHR36681:SF3">
    <property type="entry name" value="NUCLEAR GTPASE, GERMINAL CENTER-ASSOCIATED, TANDEM DUPLICATE 3"/>
    <property type="match status" value="1"/>
</dbReference>
<evidence type="ECO:0000313" key="3">
    <source>
        <dbReference type="Proteomes" id="UP000308133"/>
    </source>
</evidence>
<proteinExistence type="predicted"/>
<dbReference type="GO" id="GO:0005525">
    <property type="term" value="F:GTP binding"/>
    <property type="evidence" value="ECO:0007669"/>
    <property type="project" value="InterPro"/>
</dbReference>
<comment type="caution">
    <text evidence="2">The sequence shown here is derived from an EMBL/GenBank/DDBJ whole genome shotgun (WGS) entry which is preliminary data.</text>
</comment>
<dbReference type="SUPFAM" id="SSF52540">
    <property type="entry name" value="P-loop containing nucleoside triphosphate hydrolases"/>
    <property type="match status" value="1"/>
</dbReference>
<name>A0A4U7AMZ9_9PEZI</name>
<dbReference type="EMBL" id="PTQR01000114">
    <property type="protein sequence ID" value="TKX19458.1"/>
    <property type="molecule type" value="Genomic_DNA"/>
</dbReference>
<gene>
    <name evidence="2" type="ORF">C1H76_8307</name>
</gene>
<reference evidence="2 3" key="1">
    <citation type="submission" date="2018-02" db="EMBL/GenBank/DDBJ databases">
        <title>Draft genome sequences of Elsinoe sp., causing black scab on jojoba.</title>
        <authorList>
            <person name="Stodart B."/>
            <person name="Jeffress S."/>
            <person name="Ash G."/>
            <person name="Arun Chinnappa K."/>
        </authorList>
    </citation>
    <scope>NUCLEOTIDE SEQUENCE [LARGE SCALE GENOMIC DNA]</scope>
    <source>
        <strain evidence="2 3">Hillstone_2</strain>
    </source>
</reference>